<proteinExistence type="predicted"/>
<feature type="domain" description="Matrix-remodeling-associated protein 7 helical" evidence="2">
    <location>
        <begin position="113"/>
        <end position="174"/>
    </location>
</feature>
<dbReference type="InParanoid" id="A0A7M7JCX6"/>
<dbReference type="GeneID" id="111245725"/>
<keyword evidence="4" id="KW-1185">Reference proteome</keyword>
<accession>A0A7M7JCX6</accession>
<name>A0A7M7JCX6_VARDE</name>
<keyword evidence="1" id="KW-0472">Membrane</keyword>
<reference evidence="3" key="1">
    <citation type="submission" date="2021-01" db="UniProtKB">
        <authorList>
            <consortium name="EnsemblMetazoa"/>
        </authorList>
    </citation>
    <scope>IDENTIFICATION</scope>
</reference>
<evidence type="ECO:0000313" key="3">
    <source>
        <dbReference type="EnsemblMetazoa" id="XP_022650162"/>
    </source>
</evidence>
<dbReference type="Proteomes" id="UP000594260">
    <property type="component" value="Unplaced"/>
</dbReference>
<dbReference type="OrthoDB" id="5983600at2759"/>
<keyword evidence="1" id="KW-1133">Transmembrane helix</keyword>
<organism evidence="3 4">
    <name type="scientific">Varroa destructor</name>
    <name type="common">Honeybee mite</name>
    <dbReference type="NCBI Taxonomy" id="109461"/>
    <lineage>
        <taxon>Eukaryota</taxon>
        <taxon>Metazoa</taxon>
        <taxon>Ecdysozoa</taxon>
        <taxon>Arthropoda</taxon>
        <taxon>Chelicerata</taxon>
        <taxon>Arachnida</taxon>
        <taxon>Acari</taxon>
        <taxon>Parasitiformes</taxon>
        <taxon>Mesostigmata</taxon>
        <taxon>Gamasina</taxon>
        <taxon>Dermanyssoidea</taxon>
        <taxon>Varroidae</taxon>
        <taxon>Varroa</taxon>
    </lineage>
</organism>
<evidence type="ECO:0000259" key="2">
    <source>
        <dbReference type="Pfam" id="PF25473"/>
    </source>
</evidence>
<dbReference type="PANTHER" id="PTHR21845">
    <property type="entry name" value="TRANSMEMBRANE ANCHOR PROTEIN 1"/>
    <property type="match status" value="1"/>
</dbReference>
<protein>
    <recommendedName>
        <fullName evidence="2">Matrix-remodeling-associated protein 7 helical domain-containing protein</fullName>
    </recommendedName>
</protein>
<sequence>MSVEPTMARGEEKQYSESQIPEILELFGDLVQRHHGVIVLTFSTLICLVLSGMFILRQRIRAQEDAHKNCKNRFEIFDSRGTSGSVINKQPISRPIIFSESVPDSALDTMAEKKAELIRAEKLIARSLTGGQRSTEAEVQRQQLEAICKLMEENQDKFGEASLDQVQSQAALYGR</sequence>
<evidence type="ECO:0000313" key="4">
    <source>
        <dbReference type="Proteomes" id="UP000594260"/>
    </source>
</evidence>
<dbReference type="EnsemblMetazoa" id="XM_022794427">
    <property type="protein sequence ID" value="XP_022650162"/>
    <property type="gene ID" value="LOC111245725"/>
</dbReference>
<evidence type="ECO:0000256" key="1">
    <source>
        <dbReference type="SAM" id="Phobius"/>
    </source>
</evidence>
<dbReference type="PANTHER" id="PTHR21845:SF2">
    <property type="entry name" value="MATRIX-REMODELING-ASSOCIATED PROTEIN 7"/>
    <property type="match status" value="1"/>
</dbReference>
<keyword evidence="1" id="KW-0812">Transmembrane</keyword>
<dbReference type="InterPro" id="IPR057534">
    <property type="entry name" value="MXRA7_helical"/>
</dbReference>
<dbReference type="KEGG" id="vde:111245725"/>
<dbReference type="InterPro" id="IPR026622">
    <property type="entry name" value="Mxra7"/>
</dbReference>
<feature type="transmembrane region" description="Helical" evidence="1">
    <location>
        <begin position="36"/>
        <end position="56"/>
    </location>
</feature>
<dbReference type="AlphaFoldDB" id="A0A7M7JCX6"/>
<dbReference type="RefSeq" id="XP_022650162.1">
    <property type="nucleotide sequence ID" value="XM_022794427.1"/>
</dbReference>
<dbReference type="Pfam" id="PF25473">
    <property type="entry name" value="MXRA7_helical"/>
    <property type="match status" value="1"/>
</dbReference>